<feature type="domain" description="Polysaccharide chain length determinant N-terminal" evidence="8">
    <location>
        <begin position="3"/>
        <end position="93"/>
    </location>
</feature>
<dbReference type="PANTHER" id="PTHR32309:SF13">
    <property type="entry name" value="FERRIC ENTEROBACTIN TRANSPORT PROTEIN FEPE"/>
    <property type="match status" value="1"/>
</dbReference>
<dbReference type="STRING" id="1552123.EP57_15395"/>
<keyword evidence="4 7" id="KW-0812">Transmembrane</keyword>
<sequence>MTKISFSDLGKVMKKYLFLLLCIPLLTTGLVYTVEKVIVPQEYTATTQLLITADNTSKDGQSFDDLRSSIQLIGTFSTTIQSEKVKQEVAEDLGMEQVDEDISVITDQNSLYFTVNVTGTDEKEAVAVANTLGKVVTKDFPTLFSGMSVHVMEKATTANPEPITFQLILGFVSGLMASIILAFSILLFSSIITKDTQLRDLGLTVLGDTPFKKLRKEDFKS</sequence>
<dbReference type="OrthoDB" id="2360475at2"/>
<gene>
    <name evidence="9" type="ORF">EP57_15395</name>
</gene>
<dbReference type="GeneID" id="58718719"/>
<evidence type="ECO:0000256" key="2">
    <source>
        <dbReference type="ARBA" id="ARBA00006683"/>
    </source>
</evidence>
<evidence type="ECO:0000256" key="1">
    <source>
        <dbReference type="ARBA" id="ARBA00004651"/>
    </source>
</evidence>
<dbReference type="InterPro" id="IPR050445">
    <property type="entry name" value="Bact_polysacc_biosynth/exp"/>
</dbReference>
<keyword evidence="5 7" id="KW-1133">Transmembrane helix</keyword>
<evidence type="ECO:0000313" key="9">
    <source>
        <dbReference type="EMBL" id="KGL37941.1"/>
    </source>
</evidence>
<dbReference type="Pfam" id="PF02706">
    <property type="entry name" value="Wzz"/>
    <property type="match status" value="1"/>
</dbReference>
<reference evidence="9 10" key="1">
    <citation type="submission" date="2014-05" db="EMBL/GenBank/DDBJ databases">
        <title>Novel Listeriaceae from food processing environments.</title>
        <authorList>
            <person name="den Bakker H.C."/>
        </authorList>
    </citation>
    <scope>NUCLEOTIDE SEQUENCE [LARGE SCALE GENOMIC DNA]</scope>
    <source>
        <strain evidence="9 10">FSL A5-0281</strain>
    </source>
</reference>
<dbReference type="EMBL" id="JNFA01000030">
    <property type="protein sequence ID" value="KGL37941.1"/>
    <property type="molecule type" value="Genomic_DNA"/>
</dbReference>
<evidence type="ECO:0000256" key="6">
    <source>
        <dbReference type="ARBA" id="ARBA00023136"/>
    </source>
</evidence>
<keyword evidence="10" id="KW-1185">Reference proteome</keyword>
<evidence type="ECO:0000256" key="7">
    <source>
        <dbReference type="SAM" id="Phobius"/>
    </source>
</evidence>
<dbReference type="GO" id="GO:0004713">
    <property type="term" value="F:protein tyrosine kinase activity"/>
    <property type="evidence" value="ECO:0007669"/>
    <property type="project" value="TreeGrafter"/>
</dbReference>
<dbReference type="eggNOG" id="COG3944">
    <property type="taxonomic scope" value="Bacteria"/>
</dbReference>
<feature type="transmembrane region" description="Helical" evidence="7">
    <location>
        <begin position="167"/>
        <end position="189"/>
    </location>
</feature>
<keyword evidence="6 7" id="KW-0472">Membrane</keyword>
<name>A0A099VZT2_9LIST</name>
<comment type="caution">
    <text evidence="9">The sequence shown here is derived from an EMBL/GenBank/DDBJ whole genome shotgun (WGS) entry which is preliminary data.</text>
</comment>
<accession>A0A099VZT2</accession>
<organism evidence="9 10">
    <name type="scientific">Listeria booriae</name>
    <dbReference type="NCBI Taxonomy" id="1552123"/>
    <lineage>
        <taxon>Bacteria</taxon>
        <taxon>Bacillati</taxon>
        <taxon>Bacillota</taxon>
        <taxon>Bacilli</taxon>
        <taxon>Bacillales</taxon>
        <taxon>Listeriaceae</taxon>
        <taxon>Listeria</taxon>
    </lineage>
</organism>
<evidence type="ECO:0000313" key="10">
    <source>
        <dbReference type="Proteomes" id="UP000029844"/>
    </source>
</evidence>
<dbReference type="PANTHER" id="PTHR32309">
    <property type="entry name" value="TYROSINE-PROTEIN KINASE"/>
    <property type="match status" value="1"/>
</dbReference>
<keyword evidence="3" id="KW-1003">Cell membrane</keyword>
<protein>
    <recommendedName>
        <fullName evidence="8">Polysaccharide chain length determinant N-terminal domain-containing protein</fullName>
    </recommendedName>
</protein>
<dbReference type="Proteomes" id="UP000029844">
    <property type="component" value="Unassembled WGS sequence"/>
</dbReference>
<dbReference type="RefSeq" id="WP_036088013.1">
    <property type="nucleotide sequence ID" value="NZ_CBCSHQ010000003.1"/>
</dbReference>
<comment type="similarity">
    <text evidence="2">Belongs to the CpsC/CapA family.</text>
</comment>
<evidence type="ECO:0000256" key="3">
    <source>
        <dbReference type="ARBA" id="ARBA00022475"/>
    </source>
</evidence>
<evidence type="ECO:0000256" key="4">
    <source>
        <dbReference type="ARBA" id="ARBA00022692"/>
    </source>
</evidence>
<proteinExistence type="inferred from homology"/>
<evidence type="ECO:0000259" key="8">
    <source>
        <dbReference type="Pfam" id="PF02706"/>
    </source>
</evidence>
<evidence type="ECO:0000256" key="5">
    <source>
        <dbReference type="ARBA" id="ARBA00022989"/>
    </source>
</evidence>
<dbReference type="InterPro" id="IPR003856">
    <property type="entry name" value="LPS_length_determ_N"/>
</dbReference>
<dbReference type="GO" id="GO:0005886">
    <property type="term" value="C:plasma membrane"/>
    <property type="evidence" value="ECO:0007669"/>
    <property type="project" value="UniProtKB-SubCell"/>
</dbReference>
<comment type="subcellular location">
    <subcellularLocation>
        <location evidence="1">Cell membrane</location>
        <topology evidence="1">Multi-pass membrane protein</topology>
    </subcellularLocation>
</comment>
<dbReference type="AlphaFoldDB" id="A0A099VZT2"/>